<proteinExistence type="predicted"/>
<dbReference type="PANTHER" id="PTHR21137:SF35">
    <property type="entry name" value="ODORANT RECEPTOR 19A-RELATED"/>
    <property type="match status" value="1"/>
</dbReference>
<evidence type="ECO:0000313" key="11">
    <source>
        <dbReference type="Proteomes" id="UP000515204"/>
    </source>
</evidence>
<evidence type="ECO:0000313" key="12">
    <source>
        <dbReference type="RefSeq" id="XP_014469762.1"/>
    </source>
</evidence>
<gene>
    <name evidence="12" type="primary">LOC106741876</name>
</gene>
<feature type="transmembrane region" description="Helical" evidence="10">
    <location>
        <begin position="100"/>
        <end position="125"/>
    </location>
</feature>
<keyword evidence="9" id="KW-0807">Transducer</keyword>
<organism evidence="11 12">
    <name type="scientific">Dinoponera quadriceps</name>
    <name type="common">South American ant</name>
    <dbReference type="NCBI Taxonomy" id="609295"/>
    <lineage>
        <taxon>Eukaryota</taxon>
        <taxon>Metazoa</taxon>
        <taxon>Ecdysozoa</taxon>
        <taxon>Arthropoda</taxon>
        <taxon>Hexapoda</taxon>
        <taxon>Insecta</taxon>
        <taxon>Pterygota</taxon>
        <taxon>Neoptera</taxon>
        <taxon>Endopterygota</taxon>
        <taxon>Hymenoptera</taxon>
        <taxon>Apocrita</taxon>
        <taxon>Aculeata</taxon>
        <taxon>Formicoidea</taxon>
        <taxon>Formicidae</taxon>
        <taxon>Ponerinae</taxon>
        <taxon>Ponerini</taxon>
        <taxon>Dinoponera</taxon>
    </lineage>
</organism>
<accession>A0A6P3WV64</accession>
<protein>
    <submittedName>
        <fullName evidence="12">Uncharacterized protein LOC106741876</fullName>
    </submittedName>
</protein>
<comment type="subcellular location">
    <subcellularLocation>
        <location evidence="1">Cell membrane</location>
        <topology evidence="1">Multi-pass membrane protein</topology>
    </subcellularLocation>
</comment>
<keyword evidence="3" id="KW-0716">Sensory transduction</keyword>
<sequence>MTTSFATYYFILLGFGVAALLNAAILLDNPLELTTFVALMFVELYYIFLGNYVGQDVIDISAGICQITYSTQWYAAPLWVQKSLLLVMLRSGRNSALTAGGLFQASLEGFAMLMSASISYVMLLLSMRGQQSKLGGEPNFLNVVAPLNKSRRAELLFRVEYFVDQEEYYHIIQLHLDVGLMVAATTILAAESFCLTMQKLILFLIQKTTKAYKVDCIGMFYPSLEGLASDSLFHIIAQFQSTEGSAVNLLFRRYTIMILTRVV</sequence>
<dbReference type="RefSeq" id="XP_014469762.1">
    <property type="nucleotide sequence ID" value="XM_014614276.1"/>
</dbReference>
<dbReference type="GeneID" id="106741876"/>
<dbReference type="OrthoDB" id="7530072at2759"/>
<evidence type="ECO:0000256" key="1">
    <source>
        <dbReference type="ARBA" id="ARBA00004651"/>
    </source>
</evidence>
<dbReference type="GO" id="GO:0004984">
    <property type="term" value="F:olfactory receptor activity"/>
    <property type="evidence" value="ECO:0007669"/>
    <property type="project" value="InterPro"/>
</dbReference>
<evidence type="ECO:0000256" key="9">
    <source>
        <dbReference type="ARBA" id="ARBA00023224"/>
    </source>
</evidence>
<evidence type="ECO:0000256" key="10">
    <source>
        <dbReference type="SAM" id="Phobius"/>
    </source>
</evidence>
<keyword evidence="6 10" id="KW-1133">Transmembrane helix</keyword>
<name>A0A6P3WV64_DINQU</name>
<keyword evidence="11" id="KW-1185">Reference proteome</keyword>
<dbReference type="Proteomes" id="UP000515204">
    <property type="component" value="Unplaced"/>
</dbReference>
<evidence type="ECO:0000256" key="3">
    <source>
        <dbReference type="ARBA" id="ARBA00022606"/>
    </source>
</evidence>
<keyword evidence="5" id="KW-0552">Olfaction</keyword>
<dbReference type="KEGG" id="dqu:106741876"/>
<reference evidence="12" key="1">
    <citation type="submission" date="2025-08" db="UniProtKB">
        <authorList>
            <consortium name="RefSeq"/>
        </authorList>
    </citation>
    <scope>IDENTIFICATION</scope>
</reference>
<evidence type="ECO:0000256" key="5">
    <source>
        <dbReference type="ARBA" id="ARBA00022725"/>
    </source>
</evidence>
<feature type="transmembrane region" description="Helical" evidence="10">
    <location>
        <begin position="7"/>
        <end position="27"/>
    </location>
</feature>
<keyword evidence="2" id="KW-1003">Cell membrane</keyword>
<evidence type="ECO:0000256" key="2">
    <source>
        <dbReference type="ARBA" id="ARBA00022475"/>
    </source>
</evidence>
<dbReference type="Pfam" id="PF02949">
    <property type="entry name" value="7tm_6"/>
    <property type="match status" value="1"/>
</dbReference>
<dbReference type="GO" id="GO:0005886">
    <property type="term" value="C:plasma membrane"/>
    <property type="evidence" value="ECO:0007669"/>
    <property type="project" value="UniProtKB-SubCell"/>
</dbReference>
<keyword evidence="8" id="KW-0675">Receptor</keyword>
<dbReference type="AlphaFoldDB" id="A0A6P3WV64"/>
<dbReference type="PANTHER" id="PTHR21137">
    <property type="entry name" value="ODORANT RECEPTOR"/>
    <property type="match status" value="1"/>
</dbReference>
<evidence type="ECO:0000256" key="4">
    <source>
        <dbReference type="ARBA" id="ARBA00022692"/>
    </source>
</evidence>
<keyword evidence="4 10" id="KW-0812">Transmembrane</keyword>
<dbReference type="GO" id="GO:0005549">
    <property type="term" value="F:odorant binding"/>
    <property type="evidence" value="ECO:0007669"/>
    <property type="project" value="InterPro"/>
</dbReference>
<evidence type="ECO:0000256" key="6">
    <source>
        <dbReference type="ARBA" id="ARBA00022989"/>
    </source>
</evidence>
<dbReference type="InterPro" id="IPR004117">
    <property type="entry name" value="7tm6_olfct_rcpt"/>
</dbReference>
<evidence type="ECO:0000256" key="8">
    <source>
        <dbReference type="ARBA" id="ARBA00023170"/>
    </source>
</evidence>
<keyword evidence="7 10" id="KW-0472">Membrane</keyword>
<dbReference type="GO" id="GO:0007165">
    <property type="term" value="P:signal transduction"/>
    <property type="evidence" value="ECO:0007669"/>
    <property type="project" value="UniProtKB-KW"/>
</dbReference>
<evidence type="ECO:0000256" key="7">
    <source>
        <dbReference type="ARBA" id="ARBA00023136"/>
    </source>
</evidence>
<feature type="transmembrane region" description="Helical" evidence="10">
    <location>
        <begin position="33"/>
        <end position="53"/>
    </location>
</feature>